<keyword evidence="3" id="KW-1185">Reference proteome</keyword>
<dbReference type="KEGG" id="pry:Prubr_72520"/>
<accession>A0A810N8R5</accession>
<evidence type="ECO:0000313" key="2">
    <source>
        <dbReference type="EMBL" id="BCJ70231.1"/>
    </source>
</evidence>
<dbReference type="AlphaFoldDB" id="A0A810N8R5"/>
<name>A0A810N8R5_9ACTN</name>
<keyword evidence="1" id="KW-0472">Membrane</keyword>
<dbReference type="EMBL" id="AP023359">
    <property type="protein sequence ID" value="BCJ70231.1"/>
    <property type="molecule type" value="Genomic_DNA"/>
</dbReference>
<dbReference type="Proteomes" id="UP000680866">
    <property type="component" value="Chromosome"/>
</dbReference>
<feature type="transmembrane region" description="Helical" evidence="1">
    <location>
        <begin position="44"/>
        <end position="62"/>
    </location>
</feature>
<evidence type="ECO:0000313" key="3">
    <source>
        <dbReference type="Proteomes" id="UP000680866"/>
    </source>
</evidence>
<gene>
    <name evidence="2" type="ORF">Prubr_72520</name>
</gene>
<reference evidence="2" key="1">
    <citation type="submission" date="2020-08" db="EMBL/GenBank/DDBJ databases">
        <title>Whole genome shotgun sequence of Polymorphospora rubra NBRC 101157.</title>
        <authorList>
            <person name="Komaki H."/>
            <person name="Tamura T."/>
        </authorList>
    </citation>
    <scope>NUCLEOTIDE SEQUENCE</scope>
    <source>
        <strain evidence="2">NBRC 101157</strain>
    </source>
</reference>
<keyword evidence="1" id="KW-1133">Transmembrane helix</keyword>
<keyword evidence="1" id="KW-0812">Transmembrane</keyword>
<proteinExistence type="predicted"/>
<feature type="transmembrane region" description="Helical" evidence="1">
    <location>
        <begin position="168"/>
        <end position="189"/>
    </location>
</feature>
<feature type="transmembrane region" description="Helical" evidence="1">
    <location>
        <begin position="87"/>
        <end position="106"/>
    </location>
</feature>
<organism evidence="2 3">
    <name type="scientific">Polymorphospora rubra</name>
    <dbReference type="NCBI Taxonomy" id="338584"/>
    <lineage>
        <taxon>Bacteria</taxon>
        <taxon>Bacillati</taxon>
        <taxon>Actinomycetota</taxon>
        <taxon>Actinomycetes</taxon>
        <taxon>Micromonosporales</taxon>
        <taxon>Micromonosporaceae</taxon>
        <taxon>Polymorphospora</taxon>
    </lineage>
</organism>
<evidence type="ECO:0000256" key="1">
    <source>
        <dbReference type="SAM" id="Phobius"/>
    </source>
</evidence>
<protein>
    <submittedName>
        <fullName evidence="2">Uncharacterized protein</fullName>
    </submittedName>
</protein>
<sequence>MNSAAPAGTRVAAARWSALAHRWPSVVGLAAATLVLANGANRETLATIVSVAALCYLGAAAFDRPWVAWAGVGGASVVVVVSELAGLPWWVGIAVVAGVLVVVGLVGRVPRPALTAQTLALLGYGGLAVAALHLAPPVGLVLAGVALTAHGIWDVIHYRRNQVVPRSLAEFCVLLDVPLGIGFLVLAAIG</sequence>